<dbReference type="OrthoDB" id="8375at2"/>
<organism evidence="2 3">
    <name type="scientific">Aquabacter spiritensis</name>
    <dbReference type="NCBI Taxonomy" id="933073"/>
    <lineage>
        <taxon>Bacteria</taxon>
        <taxon>Pseudomonadati</taxon>
        <taxon>Pseudomonadota</taxon>
        <taxon>Alphaproteobacteria</taxon>
        <taxon>Hyphomicrobiales</taxon>
        <taxon>Xanthobacteraceae</taxon>
        <taxon>Aquabacter</taxon>
    </lineage>
</organism>
<dbReference type="RefSeq" id="WP_132030528.1">
    <property type="nucleotide sequence ID" value="NZ_SMAI01000003.1"/>
</dbReference>
<evidence type="ECO:0008006" key="4">
    <source>
        <dbReference type="Google" id="ProtNLM"/>
    </source>
</evidence>
<dbReference type="AlphaFoldDB" id="A0A4R3M3U4"/>
<dbReference type="InterPro" id="IPR013211">
    <property type="entry name" value="LVIVD"/>
</dbReference>
<proteinExistence type="predicted"/>
<feature type="region of interest" description="Disordered" evidence="1">
    <location>
        <begin position="183"/>
        <end position="206"/>
    </location>
</feature>
<evidence type="ECO:0000313" key="3">
    <source>
        <dbReference type="Proteomes" id="UP000294664"/>
    </source>
</evidence>
<name>A0A4R3M3U4_9HYPH</name>
<reference evidence="2 3" key="1">
    <citation type="submission" date="2019-03" db="EMBL/GenBank/DDBJ databases">
        <title>Genomic Encyclopedia of Type Strains, Phase IV (KMG-IV): sequencing the most valuable type-strain genomes for metagenomic binning, comparative biology and taxonomic classification.</title>
        <authorList>
            <person name="Goeker M."/>
        </authorList>
    </citation>
    <scope>NUCLEOTIDE SEQUENCE [LARGE SCALE GENOMIC DNA]</scope>
    <source>
        <strain evidence="2 3">DSM 9035</strain>
    </source>
</reference>
<protein>
    <recommendedName>
        <fullName evidence="4">LVIVD repeat-containing protein</fullName>
    </recommendedName>
</protein>
<gene>
    <name evidence="2" type="ORF">EDC64_10398</name>
</gene>
<keyword evidence="3" id="KW-1185">Reference proteome</keyword>
<dbReference type="EMBL" id="SMAI01000003">
    <property type="protein sequence ID" value="TCT05997.1"/>
    <property type="molecule type" value="Genomic_DNA"/>
</dbReference>
<evidence type="ECO:0000256" key="1">
    <source>
        <dbReference type="SAM" id="MobiDB-lite"/>
    </source>
</evidence>
<accession>A0A4R3M3U4</accession>
<dbReference type="Proteomes" id="UP000294664">
    <property type="component" value="Unassembled WGS sequence"/>
</dbReference>
<sequence>MLTTQDRPAEGQGSTRNFKLIAQHEMGGFGGMGEGMSIQIAKDGRRILWLAHESAPKNFTGLDVTDPKNPKIVVQTDLPVAHMRSNSLEVSGDIMAVAYQTQKQGMQPAGMELFDISVPENPRSISFMDASGPTSRGVHQLWFCDGEYVHMAAGAPDFAARNPKDDQFYRIIDVKNPSKPTEVGRWWLPGTREGDTDAPPVRHEAGKDFGFRAHNTNVYPQRPDRCYLGYLDAGMIIMDISDKTAPKPICRWDNSPPYWGFTHTVLPLFDRDLLVVTDESVLDGGADWPKLIWILDARDEAHPVPISTCPTPSRDVYAGRGGRVGAHNLHENVPLPTSWFSDQVILGTFFNGGLRAFDISNPYQPVEIGHFVPPAPRLSPVGAVQINDVFVDERGIVYTVDRHTGGVYILEMDF</sequence>
<feature type="compositionally biased region" description="Basic and acidic residues" evidence="1">
    <location>
        <begin position="192"/>
        <end position="206"/>
    </location>
</feature>
<evidence type="ECO:0000313" key="2">
    <source>
        <dbReference type="EMBL" id="TCT05997.1"/>
    </source>
</evidence>
<comment type="caution">
    <text evidence="2">The sequence shown here is derived from an EMBL/GenBank/DDBJ whole genome shotgun (WGS) entry which is preliminary data.</text>
</comment>
<dbReference type="Pfam" id="PF08309">
    <property type="entry name" value="LVIVD"/>
    <property type="match status" value="3"/>
</dbReference>